<evidence type="ECO:0000256" key="8">
    <source>
        <dbReference type="SAM" id="MobiDB-lite"/>
    </source>
</evidence>
<evidence type="ECO:0000256" key="1">
    <source>
        <dbReference type="ARBA" id="ARBA00004141"/>
    </source>
</evidence>
<keyword evidence="12" id="KW-1185">Reference proteome</keyword>
<sequence>MEWSRQPDKNAILQAARNGDLQKFKTLLGTCDVNFKADATAHSEDDLVPTVDLYALEHGIAAGWKPKILENALPAFHEGRTPLHMAASNGQVDIVRYICGVQHPRRVDMNIMDKFGYTALHLAAHSQHINRDEVIAEMLKMVDIDPNVVAMKMGNGKLSINADTDEPSWNDTALHFATYLGFTKTVEQLLAWCPTSGPYQGKTIDITRKNKCGFTALHQAVNNAEMSTAVPITRALLNFINEHKPDAINILDNKRQTALHIAVRRASYKVVNILLQEGFDHIKADERDESGMVPMDIAVQAADYKLVLMLQLYFEATGLYGNREAYGNAANAILVGAALLASVTYAAWLQPPFGIDTTGPLPSYSAIKDHWETQMFWVFNSLSFFFAMATFLAAAGASIPSKGITLAHIRGAVHMALFYLVVSISCAMGAFATAGIVILPHAMKYRGNMIATVALGGTVCFFSLFLFLHKLLRATCSYYFYMDFIVRAWLSRCVLDPLSDLIMKLKYVERVVRSYNSVVNPDIMQDPPTSSDWRARRRSNRRMPRLG</sequence>
<evidence type="ECO:0000256" key="7">
    <source>
        <dbReference type="PROSITE-ProRule" id="PRU00023"/>
    </source>
</evidence>
<comment type="subcellular location">
    <subcellularLocation>
        <location evidence="1">Membrane</location>
        <topology evidence="1">Multi-pass membrane protein</topology>
    </subcellularLocation>
</comment>
<dbReference type="PRINTS" id="PR01415">
    <property type="entry name" value="ANKYRIN"/>
</dbReference>
<accession>A0ABP1BC68</accession>
<evidence type="ECO:0000256" key="6">
    <source>
        <dbReference type="ARBA" id="ARBA00023136"/>
    </source>
</evidence>
<dbReference type="EMBL" id="OZ023704">
    <property type="protein sequence ID" value="CAK9872510.1"/>
    <property type="molecule type" value="Genomic_DNA"/>
</dbReference>
<evidence type="ECO:0000313" key="12">
    <source>
        <dbReference type="Proteomes" id="UP001497522"/>
    </source>
</evidence>
<evidence type="ECO:0000313" key="11">
    <source>
        <dbReference type="EMBL" id="CAK9872510.1"/>
    </source>
</evidence>
<reference evidence="11" key="1">
    <citation type="submission" date="2024-03" db="EMBL/GenBank/DDBJ databases">
        <authorList>
            <consortium name="ELIXIR-Norway"/>
            <consortium name="Elixir Norway"/>
        </authorList>
    </citation>
    <scope>NUCLEOTIDE SEQUENCE</scope>
</reference>
<feature type="compositionally biased region" description="Basic residues" evidence="8">
    <location>
        <begin position="535"/>
        <end position="547"/>
    </location>
</feature>
<keyword evidence="5 7" id="KW-0040">ANK repeat</keyword>
<dbReference type="PANTHER" id="PTHR24186">
    <property type="entry name" value="PROTEIN PHOSPHATASE 1 REGULATORY SUBUNIT"/>
    <property type="match status" value="1"/>
</dbReference>
<dbReference type="InterPro" id="IPR026961">
    <property type="entry name" value="PGG_dom"/>
</dbReference>
<keyword evidence="4 9" id="KW-1133">Transmembrane helix</keyword>
<feature type="repeat" description="ANK" evidence="7">
    <location>
        <begin position="78"/>
        <end position="98"/>
    </location>
</feature>
<feature type="repeat" description="ANK" evidence="7">
    <location>
        <begin position="254"/>
        <end position="286"/>
    </location>
</feature>
<feature type="transmembrane region" description="Helical" evidence="9">
    <location>
        <begin position="375"/>
        <end position="395"/>
    </location>
</feature>
<dbReference type="InterPro" id="IPR002110">
    <property type="entry name" value="Ankyrin_rpt"/>
</dbReference>
<proteinExistence type="predicted"/>
<feature type="domain" description="PGG" evidence="10">
    <location>
        <begin position="325"/>
        <end position="434"/>
    </location>
</feature>
<dbReference type="SUPFAM" id="SSF48403">
    <property type="entry name" value="Ankyrin repeat"/>
    <property type="match status" value="1"/>
</dbReference>
<evidence type="ECO:0000259" key="10">
    <source>
        <dbReference type="Pfam" id="PF13962"/>
    </source>
</evidence>
<evidence type="ECO:0000256" key="9">
    <source>
        <dbReference type="SAM" id="Phobius"/>
    </source>
</evidence>
<dbReference type="PROSITE" id="PS50297">
    <property type="entry name" value="ANK_REP_REGION"/>
    <property type="match status" value="2"/>
</dbReference>
<dbReference type="Proteomes" id="UP001497522">
    <property type="component" value="Chromosome 3"/>
</dbReference>
<keyword evidence="2 9" id="KW-0812">Transmembrane</keyword>
<dbReference type="PANTHER" id="PTHR24186:SF38">
    <property type="entry name" value="ANKYRIN REPEAT FAMILY PROTEIN"/>
    <property type="match status" value="1"/>
</dbReference>
<evidence type="ECO:0000256" key="4">
    <source>
        <dbReference type="ARBA" id="ARBA00022989"/>
    </source>
</evidence>
<organism evidence="11 12">
    <name type="scientific">Sphagnum jensenii</name>
    <dbReference type="NCBI Taxonomy" id="128206"/>
    <lineage>
        <taxon>Eukaryota</taxon>
        <taxon>Viridiplantae</taxon>
        <taxon>Streptophyta</taxon>
        <taxon>Embryophyta</taxon>
        <taxon>Bryophyta</taxon>
        <taxon>Sphagnophytina</taxon>
        <taxon>Sphagnopsida</taxon>
        <taxon>Sphagnales</taxon>
        <taxon>Sphagnaceae</taxon>
        <taxon>Sphagnum</taxon>
    </lineage>
</organism>
<feature type="transmembrane region" description="Helical" evidence="9">
    <location>
        <begin position="416"/>
        <end position="443"/>
    </location>
</feature>
<dbReference type="Pfam" id="PF12796">
    <property type="entry name" value="Ank_2"/>
    <property type="match status" value="2"/>
</dbReference>
<protein>
    <recommendedName>
        <fullName evidence="10">PGG domain-containing protein</fullName>
    </recommendedName>
</protein>
<evidence type="ECO:0000256" key="5">
    <source>
        <dbReference type="ARBA" id="ARBA00023043"/>
    </source>
</evidence>
<dbReference type="PROSITE" id="PS50088">
    <property type="entry name" value="ANK_REPEAT"/>
    <property type="match status" value="2"/>
</dbReference>
<keyword evidence="3" id="KW-0677">Repeat</keyword>
<gene>
    <name evidence="11" type="ORF">CSSPJE1EN2_LOCUS15080</name>
</gene>
<feature type="transmembrane region" description="Helical" evidence="9">
    <location>
        <begin position="329"/>
        <end position="348"/>
    </location>
</feature>
<evidence type="ECO:0000256" key="2">
    <source>
        <dbReference type="ARBA" id="ARBA00022692"/>
    </source>
</evidence>
<dbReference type="InterPro" id="IPR036770">
    <property type="entry name" value="Ankyrin_rpt-contain_sf"/>
</dbReference>
<feature type="region of interest" description="Disordered" evidence="8">
    <location>
        <begin position="527"/>
        <end position="547"/>
    </location>
</feature>
<keyword evidence="6 9" id="KW-0472">Membrane</keyword>
<evidence type="ECO:0000256" key="3">
    <source>
        <dbReference type="ARBA" id="ARBA00022737"/>
    </source>
</evidence>
<dbReference type="Pfam" id="PF13962">
    <property type="entry name" value="PGG"/>
    <property type="match status" value="1"/>
</dbReference>
<feature type="transmembrane region" description="Helical" evidence="9">
    <location>
        <begin position="449"/>
        <end position="468"/>
    </location>
</feature>
<name>A0ABP1BC68_9BRYO</name>
<dbReference type="SMART" id="SM00248">
    <property type="entry name" value="ANK"/>
    <property type="match status" value="5"/>
</dbReference>
<dbReference type="Gene3D" id="1.25.40.20">
    <property type="entry name" value="Ankyrin repeat-containing domain"/>
    <property type="match status" value="1"/>
</dbReference>